<dbReference type="RefSeq" id="WP_115085320.1">
    <property type="nucleotide sequence ID" value="NZ_CBCSFG010000036.1"/>
</dbReference>
<reference evidence="2" key="1">
    <citation type="submission" date="2018-07" db="EMBL/GenBank/DDBJ databases">
        <authorList>
            <person name="Blom J."/>
        </authorList>
    </citation>
    <scope>NUCLEOTIDE SEQUENCE [LARGE SCALE GENOMIC DNA]</scope>
    <source>
        <strain evidence="2">CCOS 864</strain>
    </source>
</reference>
<accession>A0A380SUA0</accession>
<evidence type="ECO:0000313" key="2">
    <source>
        <dbReference type="Proteomes" id="UP000255177"/>
    </source>
</evidence>
<keyword evidence="2" id="KW-1185">Reference proteome</keyword>
<proteinExistence type="predicted"/>
<dbReference type="EMBL" id="UIDD01000004">
    <property type="protein sequence ID" value="SUQ61562.1"/>
    <property type="molecule type" value="Genomic_DNA"/>
</dbReference>
<evidence type="ECO:0000313" key="1">
    <source>
        <dbReference type="EMBL" id="SUQ61562.1"/>
    </source>
</evidence>
<name>A0A380SUA0_9PSED</name>
<dbReference type="Proteomes" id="UP000255177">
    <property type="component" value="Unassembled WGS sequence"/>
</dbReference>
<dbReference type="AlphaFoldDB" id="A0A380SUA0"/>
<organism evidence="1 2">
    <name type="scientific">Pseudomonas wadenswilerensis</name>
    <dbReference type="NCBI Taxonomy" id="1785161"/>
    <lineage>
        <taxon>Bacteria</taxon>
        <taxon>Pseudomonadati</taxon>
        <taxon>Pseudomonadota</taxon>
        <taxon>Gammaproteobacteria</taxon>
        <taxon>Pseudomonadales</taxon>
        <taxon>Pseudomonadaceae</taxon>
        <taxon>Pseudomonas</taxon>
    </lineage>
</organism>
<gene>
    <name evidence="1" type="ORF">CCOS864_00986</name>
</gene>
<protein>
    <submittedName>
        <fullName evidence="1">Uncharacterized protein</fullName>
    </submittedName>
</protein>
<sequence>MSDLVDQNPAACEWLESTIRRHSQGIYGHLVSAVVWTDAKNIHGELLVPADPHVLVDKLKSNSFILLQSHDPGKPIGQVLEGAYFESTDGHQFVVAVLGYYAGGDVLSFKGLGIDTRAVPPSPSKLPPLSDDCWMELATDPREVDEGWLDLITREAPLRIERTELSHNAESSAQELIRLGLVYLTLVWNPFVTSIASEAGKGAYTAIHAWLRKLFEELADRRNPVLDIHTHQDGCQVSFLIRGKDIKKHYVAHEGLSGAAAQAAKLIAQLKVRGTPAKQLVYEFDREALRWYPSFAVLGDKRIITDNLALIAIEQLPSGLSLGFSREKLLTK</sequence>